<evidence type="ECO:0000313" key="1">
    <source>
        <dbReference type="EMBL" id="MBM6818632.1"/>
    </source>
</evidence>
<dbReference type="Proteomes" id="UP000767334">
    <property type="component" value="Unassembled WGS sequence"/>
</dbReference>
<sequence length="415" mass="49839">MAKKINKRYPVYFEEFKCIGGKCEDSCCIGWNIDIDKVTFKRYFKVQDPEMKRMFQKNVQNNERCSSDDVDYGIVKLKKDKRYPFLDEKNYCVIHSKLGEDYLSNVCTCFPRVTNKIDETYEMSLDVACPEAARLILLKEEGIKFINKEEELGKHIISAQINTNLKEVKNTPLKYFKEIRDFSIKIIQDRRFTISERLYSLGCFIEQLEEEIQNNNNNIIKFIESYDVSLFAKSYSDDDLNLLLGNSNMNYIIQIELFRKMLKILRVDKEVESFRFKEYTSRMLNGYSFGEGENIKYKSEFYIKAFEEYNEKYFDKYSYILENYLVNFIYNNMFPFNEVLSFFDSYMMLIIRVSFIRFYLVGLYLNNKEENYENIVDFIQVFSKTIEHHKSYLIDSLHYIKRKEFDNMEFAKTIL</sequence>
<evidence type="ECO:0000313" key="2">
    <source>
        <dbReference type="Proteomes" id="UP000767334"/>
    </source>
</evidence>
<dbReference type="NCBIfam" id="NF038110">
    <property type="entry name" value="Lys_methyl_FliB"/>
    <property type="match status" value="1"/>
</dbReference>
<keyword evidence="1" id="KW-0282">Flagellum</keyword>
<keyword evidence="1" id="KW-0808">Transferase</keyword>
<keyword evidence="1" id="KW-0969">Cilium</keyword>
<gene>
    <name evidence="1" type="primary">fliB</name>
    <name evidence="1" type="ORF">H6A19_04620</name>
</gene>
<dbReference type="GO" id="GO:0008168">
    <property type="term" value="F:methyltransferase activity"/>
    <property type="evidence" value="ECO:0007669"/>
    <property type="project" value="UniProtKB-KW"/>
</dbReference>
<protein>
    <submittedName>
        <fullName evidence="1">Flagellin lysine-N-methylase</fullName>
        <ecNumber evidence="1">2.1.1.-</ecNumber>
    </submittedName>
</protein>
<dbReference type="EMBL" id="JACJLL010000018">
    <property type="protein sequence ID" value="MBM6818632.1"/>
    <property type="molecule type" value="Genomic_DNA"/>
</dbReference>
<reference evidence="1 2" key="1">
    <citation type="journal article" date="2021" name="Sci. Rep.">
        <title>The distribution of antibiotic resistance genes in chicken gut microbiota commensals.</title>
        <authorList>
            <person name="Juricova H."/>
            <person name="Matiasovicova J."/>
            <person name="Kubasova T."/>
            <person name="Cejkova D."/>
            <person name="Rychlik I."/>
        </authorList>
    </citation>
    <scope>NUCLEOTIDE SEQUENCE [LARGE SCALE GENOMIC DNA]</scope>
    <source>
        <strain evidence="1 2">An435</strain>
    </source>
</reference>
<keyword evidence="1" id="KW-0489">Methyltransferase</keyword>
<proteinExistence type="predicted"/>
<name>A0ABS2FEZ5_9CLOT</name>
<dbReference type="RefSeq" id="WP_204571951.1">
    <property type="nucleotide sequence ID" value="NZ_JACJLL010000018.1"/>
</dbReference>
<organism evidence="1 2">
    <name type="scientific">Clostridium saudiense</name>
    <dbReference type="NCBI Taxonomy" id="1414720"/>
    <lineage>
        <taxon>Bacteria</taxon>
        <taxon>Bacillati</taxon>
        <taxon>Bacillota</taxon>
        <taxon>Clostridia</taxon>
        <taxon>Eubacteriales</taxon>
        <taxon>Clostridiaceae</taxon>
        <taxon>Clostridium</taxon>
    </lineage>
</organism>
<dbReference type="GO" id="GO:0032259">
    <property type="term" value="P:methylation"/>
    <property type="evidence" value="ECO:0007669"/>
    <property type="project" value="UniProtKB-KW"/>
</dbReference>
<accession>A0ABS2FEZ5</accession>
<dbReference type="EC" id="2.1.1.-" evidence="1"/>
<comment type="caution">
    <text evidence="1">The sequence shown here is derived from an EMBL/GenBank/DDBJ whole genome shotgun (WGS) entry which is preliminary data.</text>
</comment>
<keyword evidence="2" id="KW-1185">Reference proteome</keyword>
<keyword evidence="1" id="KW-0966">Cell projection</keyword>